<dbReference type="InterPro" id="IPR038765">
    <property type="entry name" value="Papain-like_cys_pep_sf"/>
</dbReference>
<protein>
    <recommendedName>
        <fullName evidence="4">Peptidase C19 ubiquitin carboxyl-terminal hydrolase domain-containing protein</fullName>
    </recommendedName>
</protein>
<evidence type="ECO:0000256" key="2">
    <source>
        <dbReference type="ARBA" id="ARBA00022801"/>
    </source>
</evidence>
<dbReference type="AlphaFoldDB" id="A0AAV1RSD8"/>
<evidence type="ECO:0000256" key="3">
    <source>
        <dbReference type="SAM" id="MobiDB-lite"/>
    </source>
</evidence>
<accession>A0AAV1RSD8</accession>
<dbReference type="InterPro" id="IPR052398">
    <property type="entry name" value="Ubiquitin_hydrolase_53/54"/>
</dbReference>
<dbReference type="Pfam" id="PF00443">
    <property type="entry name" value="UCH"/>
    <property type="match status" value="1"/>
</dbReference>
<organism evidence="5 6">
    <name type="scientific">Dovyalis caffra</name>
    <dbReference type="NCBI Taxonomy" id="77055"/>
    <lineage>
        <taxon>Eukaryota</taxon>
        <taxon>Viridiplantae</taxon>
        <taxon>Streptophyta</taxon>
        <taxon>Embryophyta</taxon>
        <taxon>Tracheophyta</taxon>
        <taxon>Spermatophyta</taxon>
        <taxon>Magnoliopsida</taxon>
        <taxon>eudicotyledons</taxon>
        <taxon>Gunneridae</taxon>
        <taxon>Pentapetalae</taxon>
        <taxon>rosids</taxon>
        <taxon>fabids</taxon>
        <taxon>Malpighiales</taxon>
        <taxon>Salicaceae</taxon>
        <taxon>Flacourtieae</taxon>
        <taxon>Dovyalis</taxon>
    </lineage>
</organism>
<comment type="caution">
    <text evidence="5">The sequence shown here is derived from an EMBL/GenBank/DDBJ whole genome shotgun (WGS) entry which is preliminary data.</text>
</comment>
<keyword evidence="2" id="KW-0378">Hydrolase</keyword>
<sequence>MNDADELLQNIFGILHQSFTSSPAPDTFSSESHCTSDKCLAHRLFGIDISGYCESCGQLWRHQTFSDFSHSTFNHEGKSWTMYDDAYVEVIGCWQNLLDKCVDKLFQLRILFFESDTFPCSDLYSGDIKAADFDSSHYSVKCPELNKCPQFDDLRKFSGRSSILCNPGVGEVKQGPSAEGIPEESKLHNDQTAKDGGGDLQSDGQNEMKILNQDIIQPLWQIPQFRNELTCKSASEHKHVGHPSIFRGLAEILVKLSAAHINTRREIVSPTFLSIAIDKFSSCGDLFQEGKMNNAFEVLQIILDHLHQSLASNQEFSLPESEKRNHVGSLECTSVTCLARTLFVVTLGGEVHDKDVNPAISLRPCHKEVIGSWDSLCNKSVKKHFLPQILFFVEWAPPEMHQKLPRESDAVIYELLELMGKRGK</sequence>
<feature type="domain" description="Peptidase C19 ubiquitin carboxyl-terminal hydrolase" evidence="4">
    <location>
        <begin position="215"/>
        <end position="347"/>
    </location>
</feature>
<name>A0AAV1RSD8_9ROSI</name>
<keyword evidence="1" id="KW-0833">Ubl conjugation pathway</keyword>
<dbReference type="PANTHER" id="PTHR22975">
    <property type="entry name" value="UBIQUITIN SPECIFIC PROTEINASE"/>
    <property type="match status" value="1"/>
</dbReference>
<dbReference type="Proteomes" id="UP001314170">
    <property type="component" value="Unassembled WGS sequence"/>
</dbReference>
<feature type="compositionally biased region" description="Basic and acidic residues" evidence="3">
    <location>
        <begin position="183"/>
        <end position="197"/>
    </location>
</feature>
<keyword evidence="6" id="KW-1185">Reference proteome</keyword>
<evidence type="ECO:0000256" key="1">
    <source>
        <dbReference type="ARBA" id="ARBA00022786"/>
    </source>
</evidence>
<evidence type="ECO:0000259" key="4">
    <source>
        <dbReference type="Pfam" id="PF00443"/>
    </source>
</evidence>
<feature type="region of interest" description="Disordered" evidence="3">
    <location>
        <begin position="171"/>
        <end position="204"/>
    </location>
</feature>
<evidence type="ECO:0000313" key="6">
    <source>
        <dbReference type="Proteomes" id="UP001314170"/>
    </source>
</evidence>
<dbReference type="GO" id="GO:0016579">
    <property type="term" value="P:protein deubiquitination"/>
    <property type="evidence" value="ECO:0007669"/>
    <property type="project" value="InterPro"/>
</dbReference>
<dbReference type="EMBL" id="CAWUPB010001154">
    <property type="protein sequence ID" value="CAK7338603.1"/>
    <property type="molecule type" value="Genomic_DNA"/>
</dbReference>
<proteinExistence type="predicted"/>
<dbReference type="InterPro" id="IPR001394">
    <property type="entry name" value="Peptidase_C19_UCH"/>
</dbReference>
<dbReference type="SUPFAM" id="SSF54001">
    <property type="entry name" value="Cysteine proteinases"/>
    <property type="match status" value="1"/>
</dbReference>
<dbReference type="Gene3D" id="3.90.70.10">
    <property type="entry name" value="Cysteine proteinases"/>
    <property type="match status" value="1"/>
</dbReference>
<reference evidence="5 6" key="1">
    <citation type="submission" date="2024-01" db="EMBL/GenBank/DDBJ databases">
        <authorList>
            <person name="Waweru B."/>
        </authorList>
    </citation>
    <scope>NUCLEOTIDE SEQUENCE [LARGE SCALE GENOMIC DNA]</scope>
</reference>
<dbReference type="PANTHER" id="PTHR22975:SF9">
    <property type="entry name" value="ECHINUS SPLICE FORM 3"/>
    <property type="match status" value="1"/>
</dbReference>
<dbReference type="GO" id="GO:0004843">
    <property type="term" value="F:cysteine-type deubiquitinase activity"/>
    <property type="evidence" value="ECO:0007669"/>
    <property type="project" value="InterPro"/>
</dbReference>
<gene>
    <name evidence="5" type="ORF">DCAF_LOCUS13651</name>
</gene>
<evidence type="ECO:0000313" key="5">
    <source>
        <dbReference type="EMBL" id="CAK7338603.1"/>
    </source>
</evidence>